<dbReference type="PANTHER" id="PTHR44591">
    <property type="entry name" value="STRESS RESPONSE REGULATOR PROTEIN 1"/>
    <property type="match status" value="1"/>
</dbReference>
<feature type="domain" description="Response regulatory" evidence="3">
    <location>
        <begin position="22"/>
        <end position="135"/>
    </location>
</feature>
<dbReference type="EMBL" id="MPZV01000002">
    <property type="protein sequence ID" value="OOY24179.1"/>
    <property type="molecule type" value="Genomic_DNA"/>
</dbReference>
<organism evidence="4 5">
    <name type="scientific">Thioclava sediminum</name>
    <dbReference type="NCBI Taxonomy" id="1915319"/>
    <lineage>
        <taxon>Bacteria</taxon>
        <taxon>Pseudomonadati</taxon>
        <taxon>Pseudomonadota</taxon>
        <taxon>Alphaproteobacteria</taxon>
        <taxon>Rhodobacterales</taxon>
        <taxon>Paracoccaceae</taxon>
        <taxon>Thioclava</taxon>
    </lineage>
</organism>
<accession>A0ABX3MWX0</accession>
<dbReference type="RefSeq" id="WP_078604711.1">
    <property type="nucleotide sequence ID" value="NZ_MPZV01000002.1"/>
</dbReference>
<evidence type="ECO:0000256" key="2">
    <source>
        <dbReference type="PROSITE-ProRule" id="PRU00169"/>
    </source>
</evidence>
<keyword evidence="5" id="KW-1185">Reference proteome</keyword>
<dbReference type="PANTHER" id="PTHR44591:SF25">
    <property type="entry name" value="CHEMOTAXIS TWO-COMPONENT RESPONSE REGULATOR"/>
    <property type="match status" value="1"/>
</dbReference>
<dbReference type="Pfam" id="PF00072">
    <property type="entry name" value="Response_reg"/>
    <property type="match status" value="1"/>
</dbReference>
<feature type="modified residue" description="4-aspartylphosphate" evidence="2">
    <location>
        <position position="71"/>
    </location>
</feature>
<reference evidence="4 5" key="1">
    <citation type="submission" date="2016-11" db="EMBL/GenBank/DDBJ databases">
        <title>A multilocus sequence analysis scheme for characterization of bacteria in the genus Thioclava.</title>
        <authorList>
            <person name="Liu Y."/>
            <person name="Shao Z."/>
        </authorList>
    </citation>
    <scope>NUCLEOTIDE SEQUENCE [LARGE SCALE GENOMIC DNA]</scope>
    <source>
        <strain evidence="4 5">TAW-CT134</strain>
    </source>
</reference>
<proteinExistence type="predicted"/>
<dbReference type="CDD" id="cd00156">
    <property type="entry name" value="REC"/>
    <property type="match status" value="1"/>
</dbReference>
<comment type="caution">
    <text evidence="4">The sequence shown here is derived from an EMBL/GenBank/DDBJ whole genome shotgun (WGS) entry which is preliminary data.</text>
</comment>
<protein>
    <submittedName>
        <fullName evidence="4">Response regulator</fullName>
    </submittedName>
</protein>
<sequence length="236" mass="25242">MSDTIPTLTRMPTPERPLTGLTVLLVEDSRFASEAVRLLCLRSGARIRRADCLASADRHLKTYRPSIVIVDMGLPDGSGSDLIAEIRGTRGPHPVILGTSGDPDLKSAALAAGADGFLEKPIESLAVFQEAILSTLPEEMRPLGLRALADLVIAPDPLALRDDLQHLSELLRDTKGADTRALPYAAHFLHSIACSAHDAALDDAAQRLRRSGGPSREDMTRVTQIIDARIAAAGAF</sequence>
<evidence type="ECO:0000313" key="4">
    <source>
        <dbReference type="EMBL" id="OOY24179.1"/>
    </source>
</evidence>
<evidence type="ECO:0000259" key="3">
    <source>
        <dbReference type="PROSITE" id="PS50110"/>
    </source>
</evidence>
<dbReference type="InterPro" id="IPR001789">
    <property type="entry name" value="Sig_transdc_resp-reg_receiver"/>
</dbReference>
<evidence type="ECO:0000256" key="1">
    <source>
        <dbReference type="ARBA" id="ARBA00022553"/>
    </source>
</evidence>
<dbReference type="InterPro" id="IPR050595">
    <property type="entry name" value="Bact_response_regulator"/>
</dbReference>
<keyword evidence="1 2" id="KW-0597">Phosphoprotein</keyword>
<dbReference type="PROSITE" id="PS50110">
    <property type="entry name" value="RESPONSE_REGULATORY"/>
    <property type="match status" value="1"/>
</dbReference>
<gene>
    <name evidence="4" type="ORF">BMI91_08925</name>
</gene>
<name>A0ABX3MWX0_9RHOB</name>
<dbReference type="InterPro" id="IPR011006">
    <property type="entry name" value="CheY-like_superfamily"/>
</dbReference>
<dbReference type="Proteomes" id="UP000190787">
    <property type="component" value="Unassembled WGS sequence"/>
</dbReference>
<dbReference type="SUPFAM" id="SSF52172">
    <property type="entry name" value="CheY-like"/>
    <property type="match status" value="1"/>
</dbReference>
<dbReference type="Gene3D" id="3.40.50.2300">
    <property type="match status" value="1"/>
</dbReference>
<dbReference type="SMART" id="SM00448">
    <property type="entry name" value="REC"/>
    <property type="match status" value="1"/>
</dbReference>
<evidence type="ECO:0000313" key="5">
    <source>
        <dbReference type="Proteomes" id="UP000190787"/>
    </source>
</evidence>